<name>A0A1H8WQG5_9HYPH</name>
<evidence type="ECO:0000313" key="1">
    <source>
        <dbReference type="EMBL" id="SEI21546.1"/>
    </source>
</evidence>
<dbReference type="Proteomes" id="UP000198939">
    <property type="component" value="Unassembled WGS sequence"/>
</dbReference>
<sequence length="70" mass="7894">MVPLNSRKHGRDFMWICFNAARGELCRNNLRLNDFRFRKGASKSKMISCGRGRAKAVVEGAAVISDHRGE</sequence>
<keyword evidence="4" id="KW-1185">Reference proteome</keyword>
<reference evidence="2 4" key="1">
    <citation type="submission" date="2016-10" db="EMBL/GenBank/DDBJ databases">
        <authorList>
            <person name="Varghese N."/>
            <person name="Submissions S."/>
        </authorList>
    </citation>
    <scope>NUCLEOTIDE SEQUENCE [LARGE SCALE GENOMIC DNA]</scope>
    <source>
        <strain evidence="2 4">CGMCC 1.7071</strain>
    </source>
</reference>
<accession>A0A1H8WQG5</accession>
<dbReference type="Proteomes" id="UP000183063">
    <property type="component" value="Unassembled WGS sequence"/>
</dbReference>
<organism evidence="1 3">
    <name type="scientific">Rhizobium tibeticum</name>
    <dbReference type="NCBI Taxonomy" id="501024"/>
    <lineage>
        <taxon>Bacteria</taxon>
        <taxon>Pseudomonadati</taxon>
        <taxon>Pseudomonadota</taxon>
        <taxon>Alphaproteobacteria</taxon>
        <taxon>Hyphomicrobiales</taxon>
        <taxon>Rhizobiaceae</taxon>
        <taxon>Rhizobium/Agrobacterium group</taxon>
        <taxon>Rhizobium</taxon>
    </lineage>
</organism>
<dbReference type="AlphaFoldDB" id="A0A1H8WQG5"/>
<dbReference type="EMBL" id="FOCV01000074">
    <property type="protein sequence ID" value="SEP29964.1"/>
    <property type="molecule type" value="Genomic_DNA"/>
</dbReference>
<protein>
    <submittedName>
        <fullName evidence="1">Uncharacterized protein</fullName>
    </submittedName>
</protein>
<reference evidence="1" key="2">
    <citation type="submission" date="2016-10" db="EMBL/GenBank/DDBJ databases">
        <authorList>
            <person name="de Groot N.N."/>
        </authorList>
    </citation>
    <scope>NUCLEOTIDE SEQUENCE [LARGE SCALE GENOMIC DNA]</scope>
    <source>
        <strain evidence="1">CCBAU85039</strain>
    </source>
</reference>
<reference evidence="3" key="3">
    <citation type="submission" date="2016-10" db="EMBL/GenBank/DDBJ databases">
        <authorList>
            <person name="Wibberg D."/>
        </authorList>
    </citation>
    <scope>NUCLEOTIDE SEQUENCE [LARGE SCALE GENOMIC DNA]</scope>
</reference>
<gene>
    <name evidence="1" type="ORF">RTCCBAU85039_6660</name>
    <name evidence="2" type="ORF">SAMN05216228_107410</name>
</gene>
<proteinExistence type="predicted"/>
<evidence type="ECO:0000313" key="3">
    <source>
        <dbReference type="Proteomes" id="UP000183063"/>
    </source>
</evidence>
<evidence type="ECO:0000313" key="2">
    <source>
        <dbReference type="EMBL" id="SEP29964.1"/>
    </source>
</evidence>
<dbReference type="EMBL" id="FNXB01000089">
    <property type="protein sequence ID" value="SEI21546.1"/>
    <property type="molecule type" value="Genomic_DNA"/>
</dbReference>
<evidence type="ECO:0000313" key="4">
    <source>
        <dbReference type="Proteomes" id="UP000198939"/>
    </source>
</evidence>